<dbReference type="EMBL" id="LVJI01000001">
    <property type="protein sequence ID" value="OAB48187.1"/>
    <property type="molecule type" value="Genomic_DNA"/>
</dbReference>
<evidence type="ECO:0000313" key="2">
    <source>
        <dbReference type="Proteomes" id="UP000077355"/>
    </source>
</evidence>
<name>A0A168QTK0_9BACL</name>
<sequence>MYTADIKATYTWNHSYIYATGADSVYLLIEWNASELKSSSPKSVSKLYARDVELMIWLEPGIKVVRTYGCNGKVESPHSFLKLPLGHLYTDMKQCVVIECSFKSHAACKRPVISTQWRFKGSHSERMKEQAVEEIYMNYTYNLGLLRKTGNFKVEKQVKLFKTSMIMKEAIEIFELGDIEHAEFILRRKGDELLLSAVQSGDLSLMEEAEKMYRVIDLYGDL</sequence>
<dbReference type="Proteomes" id="UP000077355">
    <property type="component" value="Unassembled WGS sequence"/>
</dbReference>
<accession>A0A168QTK0</accession>
<proteinExistence type="predicted"/>
<dbReference type="RefSeq" id="WP_068645828.1">
    <property type="nucleotide sequence ID" value="NZ_CP043611.1"/>
</dbReference>
<dbReference type="AlphaFoldDB" id="A0A168QTK0"/>
<dbReference type="OrthoDB" id="2632905at2"/>
<reference evidence="1 2" key="1">
    <citation type="submission" date="2016-03" db="EMBL/GenBank/DDBJ databases">
        <title>Draft genome sequence of Paenibacillus antarcticus CECT 5836.</title>
        <authorList>
            <person name="Shin S.-K."/>
            <person name="Yi H."/>
        </authorList>
    </citation>
    <scope>NUCLEOTIDE SEQUENCE [LARGE SCALE GENOMIC DNA]</scope>
    <source>
        <strain evidence="1 2">CECT 5836</strain>
    </source>
</reference>
<organism evidence="1 2">
    <name type="scientific">Paenibacillus antarcticus</name>
    <dbReference type="NCBI Taxonomy" id="253703"/>
    <lineage>
        <taxon>Bacteria</taxon>
        <taxon>Bacillati</taxon>
        <taxon>Bacillota</taxon>
        <taxon>Bacilli</taxon>
        <taxon>Bacillales</taxon>
        <taxon>Paenibacillaceae</taxon>
        <taxon>Paenibacillus</taxon>
    </lineage>
</organism>
<evidence type="ECO:0000313" key="1">
    <source>
        <dbReference type="EMBL" id="OAB48187.1"/>
    </source>
</evidence>
<gene>
    <name evidence="1" type="ORF">PBAT_00665</name>
</gene>
<keyword evidence="2" id="KW-1185">Reference proteome</keyword>
<comment type="caution">
    <text evidence="1">The sequence shown here is derived from an EMBL/GenBank/DDBJ whole genome shotgun (WGS) entry which is preliminary data.</text>
</comment>
<protein>
    <submittedName>
        <fullName evidence="1">Uncharacterized protein</fullName>
    </submittedName>
</protein>